<dbReference type="EC" id="2.3.1.-" evidence="6"/>
<dbReference type="InterPro" id="IPR023213">
    <property type="entry name" value="CAT-like_dom_sf"/>
</dbReference>
<dbReference type="GO" id="GO:0005737">
    <property type="term" value="C:cytoplasm"/>
    <property type="evidence" value="ECO:0007669"/>
    <property type="project" value="TreeGrafter"/>
</dbReference>
<dbReference type="Gene3D" id="3.30.559.10">
    <property type="entry name" value="Chloramphenicol acetyltransferase-like domain"/>
    <property type="match status" value="1"/>
</dbReference>
<accession>A0A846RQ88</accession>
<feature type="domain" description="Lipoyl-binding" evidence="8">
    <location>
        <begin position="2"/>
        <end position="77"/>
    </location>
</feature>
<evidence type="ECO:0000259" key="9">
    <source>
        <dbReference type="PROSITE" id="PS51826"/>
    </source>
</evidence>
<feature type="region of interest" description="Disordered" evidence="7">
    <location>
        <begin position="80"/>
        <end position="175"/>
    </location>
</feature>
<evidence type="ECO:0000256" key="6">
    <source>
        <dbReference type="RuleBase" id="RU003423"/>
    </source>
</evidence>
<comment type="similarity">
    <text evidence="2 6">Belongs to the 2-oxoacid dehydrogenase family.</text>
</comment>
<sequence>MIKEFRLPDLGEGLTESEIVSWHVAVGDTVELNQVIADVETAKAVVELPSPYAGVVAKLHEQPGTVVEVGAPIVSFDIPGGEAETAAPDDDAAPAKREPNLVGYGAAVEKSGRPTRRARRGAAPTLPAKPADAPTVDETAEPAAVQDSFSHTESEPEAPANAGGASAERPRSTPPVRKLARDLGVDLGILQGSGPQGLITRDDVMAAQGGKNEPAGESAPEASNASALSTQRETRIPIKGVRKHTAAAMVTSAFTAPHVTEFLTVDVTESMELLARLKSSRAFADVRINVLTLVAKALCIALDRNPTLNSRWDEAAQEIVQHHYVNLGIAAATPRGLMVPNIKDAQALGLRGLADALKNLTDTARAGKTSPADLSGGTISITNVGVFGIDAGTPILNPGEAAILAMGSVRKMPWEHRDEIALRQVMTLSLSFDHRLVDGEQGSRFLADLGTILSDPGMVLTMV</sequence>
<feature type="compositionally biased region" description="Polar residues" evidence="7">
    <location>
        <begin position="221"/>
        <end position="231"/>
    </location>
</feature>
<dbReference type="PROSITE" id="PS00189">
    <property type="entry name" value="LIPOYL"/>
    <property type="match status" value="1"/>
</dbReference>
<name>A0A846RQ88_9MICC</name>
<comment type="cofactor">
    <cofactor evidence="1 6">
        <name>(R)-lipoate</name>
        <dbReference type="ChEBI" id="CHEBI:83088"/>
    </cofactor>
</comment>
<dbReference type="Gene3D" id="4.10.320.10">
    <property type="entry name" value="E3-binding domain"/>
    <property type="match status" value="1"/>
</dbReference>
<comment type="caution">
    <text evidence="10">The sequence shown here is derived from an EMBL/GenBank/DDBJ whole genome shotgun (WGS) entry which is preliminary data.</text>
</comment>
<gene>
    <name evidence="10" type="ORF">BJ994_000981</name>
</gene>
<dbReference type="Gene3D" id="2.40.50.100">
    <property type="match status" value="1"/>
</dbReference>
<dbReference type="FunFam" id="3.30.559.10:FF:000007">
    <property type="entry name" value="Dihydrolipoamide acetyltransferase component of pyruvate dehydrogenase complex"/>
    <property type="match status" value="1"/>
</dbReference>
<dbReference type="InterPro" id="IPR050743">
    <property type="entry name" value="2-oxoacid_DH_E2_comp"/>
</dbReference>
<dbReference type="EMBL" id="JAATJL010000001">
    <property type="protein sequence ID" value="NJC21905.1"/>
    <property type="molecule type" value="Genomic_DNA"/>
</dbReference>
<dbReference type="InterPro" id="IPR004167">
    <property type="entry name" value="PSBD"/>
</dbReference>
<keyword evidence="5 6" id="KW-0012">Acyltransferase</keyword>
<protein>
    <recommendedName>
        <fullName evidence="6">Dihydrolipoamide acetyltransferase component of pyruvate dehydrogenase complex</fullName>
        <ecNumber evidence="6">2.3.1.-</ecNumber>
    </recommendedName>
</protein>
<dbReference type="SUPFAM" id="SSF51230">
    <property type="entry name" value="Single hybrid motif"/>
    <property type="match status" value="1"/>
</dbReference>
<dbReference type="PROSITE" id="PS50968">
    <property type="entry name" value="BIOTINYL_LIPOYL"/>
    <property type="match status" value="1"/>
</dbReference>
<keyword evidence="3 6" id="KW-0808">Transferase</keyword>
<proteinExistence type="inferred from homology"/>
<evidence type="ECO:0000256" key="2">
    <source>
        <dbReference type="ARBA" id="ARBA00007317"/>
    </source>
</evidence>
<dbReference type="PANTHER" id="PTHR43178">
    <property type="entry name" value="DIHYDROLIPOAMIDE ACETYLTRANSFERASE COMPONENT OF PYRUVATE DEHYDROGENASE COMPLEX"/>
    <property type="match status" value="1"/>
</dbReference>
<keyword evidence="11" id="KW-1185">Reference proteome</keyword>
<evidence type="ECO:0000313" key="11">
    <source>
        <dbReference type="Proteomes" id="UP000547458"/>
    </source>
</evidence>
<reference evidence="10 11" key="1">
    <citation type="submission" date="2020-03" db="EMBL/GenBank/DDBJ databases">
        <title>Sequencing the genomes of 1000 actinobacteria strains.</title>
        <authorList>
            <person name="Klenk H.-P."/>
        </authorList>
    </citation>
    <scope>NUCLEOTIDE SEQUENCE [LARGE SCALE GENOMIC DNA]</scope>
    <source>
        <strain evidence="10 11">DSM 16403</strain>
    </source>
</reference>
<dbReference type="Pfam" id="PF00198">
    <property type="entry name" value="2-oxoacid_dh"/>
    <property type="match status" value="1"/>
</dbReference>
<dbReference type="AlphaFoldDB" id="A0A846RQ88"/>
<keyword evidence="4 6" id="KW-0450">Lipoyl</keyword>
<dbReference type="InterPro" id="IPR011053">
    <property type="entry name" value="Single_hybrid_motif"/>
</dbReference>
<dbReference type="Pfam" id="PF02817">
    <property type="entry name" value="E3_binding"/>
    <property type="match status" value="1"/>
</dbReference>
<evidence type="ECO:0000313" key="10">
    <source>
        <dbReference type="EMBL" id="NJC21905.1"/>
    </source>
</evidence>
<dbReference type="SUPFAM" id="SSF47005">
    <property type="entry name" value="Peripheral subunit-binding domain of 2-oxo acid dehydrogenase complex"/>
    <property type="match status" value="1"/>
</dbReference>
<dbReference type="CDD" id="cd06849">
    <property type="entry name" value="lipoyl_domain"/>
    <property type="match status" value="1"/>
</dbReference>
<dbReference type="InterPro" id="IPR000089">
    <property type="entry name" value="Biotin_lipoyl"/>
</dbReference>
<dbReference type="InterPro" id="IPR036625">
    <property type="entry name" value="E3-bd_dom_sf"/>
</dbReference>
<evidence type="ECO:0000259" key="8">
    <source>
        <dbReference type="PROSITE" id="PS50968"/>
    </source>
</evidence>
<dbReference type="PROSITE" id="PS51826">
    <property type="entry name" value="PSBD"/>
    <property type="match status" value="1"/>
</dbReference>
<dbReference type="PANTHER" id="PTHR43178:SF5">
    <property type="entry name" value="LIPOAMIDE ACYLTRANSFERASE COMPONENT OF BRANCHED-CHAIN ALPHA-KETO ACID DEHYDROGENASE COMPLEX, MITOCHONDRIAL"/>
    <property type="match status" value="1"/>
</dbReference>
<dbReference type="Pfam" id="PF00364">
    <property type="entry name" value="Biotin_lipoyl"/>
    <property type="match status" value="1"/>
</dbReference>
<evidence type="ECO:0000256" key="1">
    <source>
        <dbReference type="ARBA" id="ARBA00001938"/>
    </source>
</evidence>
<dbReference type="RefSeq" id="WP_209066609.1">
    <property type="nucleotide sequence ID" value="NZ_JAATJL010000001.1"/>
</dbReference>
<evidence type="ECO:0000256" key="7">
    <source>
        <dbReference type="SAM" id="MobiDB-lite"/>
    </source>
</evidence>
<dbReference type="InterPro" id="IPR003016">
    <property type="entry name" value="2-oxoA_DH_lipoyl-BS"/>
</dbReference>
<evidence type="ECO:0000256" key="4">
    <source>
        <dbReference type="ARBA" id="ARBA00022823"/>
    </source>
</evidence>
<keyword evidence="10" id="KW-0670">Pyruvate</keyword>
<evidence type="ECO:0000256" key="3">
    <source>
        <dbReference type="ARBA" id="ARBA00022679"/>
    </source>
</evidence>
<dbReference type="GO" id="GO:0016407">
    <property type="term" value="F:acetyltransferase activity"/>
    <property type="evidence" value="ECO:0007669"/>
    <property type="project" value="TreeGrafter"/>
</dbReference>
<feature type="domain" description="Peripheral subunit-binding (PSBD)" evidence="9">
    <location>
        <begin position="171"/>
        <end position="208"/>
    </location>
</feature>
<evidence type="ECO:0000256" key="5">
    <source>
        <dbReference type="ARBA" id="ARBA00023315"/>
    </source>
</evidence>
<dbReference type="GO" id="GO:0031405">
    <property type="term" value="F:lipoic acid binding"/>
    <property type="evidence" value="ECO:0007669"/>
    <property type="project" value="TreeGrafter"/>
</dbReference>
<dbReference type="InterPro" id="IPR001078">
    <property type="entry name" value="2-oxoacid_DH_actylTfrase"/>
</dbReference>
<feature type="region of interest" description="Disordered" evidence="7">
    <location>
        <begin position="208"/>
        <end position="235"/>
    </location>
</feature>
<dbReference type="SUPFAM" id="SSF52777">
    <property type="entry name" value="CoA-dependent acyltransferases"/>
    <property type="match status" value="1"/>
</dbReference>
<organism evidence="10 11">
    <name type="scientific">Arthrobacter pigmenti</name>
    <dbReference type="NCBI Taxonomy" id="271432"/>
    <lineage>
        <taxon>Bacteria</taxon>
        <taxon>Bacillati</taxon>
        <taxon>Actinomycetota</taxon>
        <taxon>Actinomycetes</taxon>
        <taxon>Micrococcales</taxon>
        <taxon>Micrococcaceae</taxon>
        <taxon>Arthrobacter</taxon>
    </lineage>
</organism>
<dbReference type="Proteomes" id="UP000547458">
    <property type="component" value="Unassembled WGS sequence"/>
</dbReference>